<organism evidence="1 2">
    <name type="scientific">Phytophthora aleatoria</name>
    <dbReference type="NCBI Taxonomy" id="2496075"/>
    <lineage>
        <taxon>Eukaryota</taxon>
        <taxon>Sar</taxon>
        <taxon>Stramenopiles</taxon>
        <taxon>Oomycota</taxon>
        <taxon>Peronosporomycetes</taxon>
        <taxon>Peronosporales</taxon>
        <taxon>Peronosporaceae</taxon>
        <taxon>Phytophthora</taxon>
    </lineage>
</organism>
<accession>A0A8J5IXI1</accession>
<name>A0A8J5IXI1_9STRA</name>
<reference evidence="1" key="1">
    <citation type="submission" date="2021-01" db="EMBL/GenBank/DDBJ databases">
        <title>Phytophthora aleatoria, a newly-described species from Pinus radiata is distinct from Phytophthora cactorum isolates based on comparative genomics.</title>
        <authorList>
            <person name="Mcdougal R."/>
            <person name="Panda P."/>
            <person name="Williams N."/>
            <person name="Studholme D.J."/>
        </authorList>
    </citation>
    <scope>NUCLEOTIDE SEQUENCE</scope>
    <source>
        <strain evidence="1">NZFS 4037</strain>
    </source>
</reference>
<proteinExistence type="predicted"/>
<comment type="caution">
    <text evidence="1">The sequence shown here is derived from an EMBL/GenBank/DDBJ whole genome shotgun (WGS) entry which is preliminary data.</text>
</comment>
<protein>
    <submittedName>
        <fullName evidence="1">Uncharacterized protein</fullName>
    </submittedName>
</protein>
<dbReference type="Proteomes" id="UP000709295">
    <property type="component" value="Unassembled WGS sequence"/>
</dbReference>
<dbReference type="EMBL" id="JAENGY010000519">
    <property type="protein sequence ID" value="KAG6961215.1"/>
    <property type="molecule type" value="Genomic_DNA"/>
</dbReference>
<gene>
    <name evidence="1" type="ORF">JG688_00009221</name>
</gene>
<dbReference type="AlphaFoldDB" id="A0A8J5IXI1"/>
<sequence length="90" mass="9626">MAMIAGEGRDSIGHNGRGGHDYCGAGSVPLISSKLTAAEMVLVVLDSAVLDKGDTITMEEDLTTLCKLDVRMTEVVFSYTSTLDTWLSAW</sequence>
<evidence type="ECO:0000313" key="1">
    <source>
        <dbReference type="EMBL" id="KAG6961215.1"/>
    </source>
</evidence>
<keyword evidence="2" id="KW-1185">Reference proteome</keyword>
<evidence type="ECO:0000313" key="2">
    <source>
        <dbReference type="Proteomes" id="UP000709295"/>
    </source>
</evidence>